<evidence type="ECO:0000256" key="1">
    <source>
        <dbReference type="SAM" id="Phobius"/>
    </source>
</evidence>
<dbReference type="InterPro" id="IPR050739">
    <property type="entry name" value="MFP"/>
</dbReference>
<dbReference type="Gene3D" id="1.10.287.470">
    <property type="entry name" value="Helix hairpin bin"/>
    <property type="match status" value="1"/>
</dbReference>
<dbReference type="Proteomes" id="UP000679691">
    <property type="component" value="Unassembled WGS sequence"/>
</dbReference>
<dbReference type="Pfam" id="PF26002">
    <property type="entry name" value="Beta-barrel_AprE"/>
    <property type="match status" value="1"/>
</dbReference>
<dbReference type="RefSeq" id="WP_353547304.1">
    <property type="nucleotide sequence ID" value="NZ_JAGKSB010000010.1"/>
</dbReference>
<protein>
    <submittedName>
        <fullName evidence="3">HlyD family efflux transporter periplasmic adaptor subunit</fullName>
    </submittedName>
</protein>
<dbReference type="EMBL" id="JAGKSB010000010">
    <property type="protein sequence ID" value="MBP3943804.1"/>
    <property type="molecule type" value="Genomic_DNA"/>
</dbReference>
<proteinExistence type="predicted"/>
<dbReference type="PANTHER" id="PTHR30386:SF28">
    <property type="entry name" value="EXPORTED PROTEIN"/>
    <property type="match status" value="1"/>
</dbReference>
<comment type="caution">
    <text evidence="3">The sequence shown here is derived from an EMBL/GenBank/DDBJ whole genome shotgun (WGS) entry which is preliminary data.</text>
</comment>
<reference evidence="3" key="1">
    <citation type="submission" date="2021-03" db="EMBL/GenBank/DDBJ databases">
        <authorList>
            <person name="Lu T."/>
            <person name="Wang Q."/>
            <person name="Han X."/>
        </authorList>
    </citation>
    <scope>NUCLEOTIDE SEQUENCE</scope>
    <source>
        <strain evidence="3">WQ 2009</strain>
    </source>
</reference>
<evidence type="ECO:0000259" key="2">
    <source>
        <dbReference type="Pfam" id="PF26002"/>
    </source>
</evidence>
<sequence length="364" mass="41625">MKKTNIIYLILITLIIIIVISLPLIKIPISVSAPGIIRPQNENSKLISLVSGRVIESKINHNNQKVKKGDTLLVILAKDLQNKLELNQNIESEYNQHIIDLKNLLSKNYKNISSVLYKMELASMQQRLSEVKSQATLAKLDLDRNDILVKQGVISQADFDKSKYSYEHLRNQMSSIEKQQVAQWSSKLIDLQQKHKSIESDQQSLYIDGENYVIKSPQSGTIINFTGIQQGSQIIQGQEILEISPEENLIAECMIPPNAIGYIKYNQDVRFQIDTYNYNQWGFLTGKVQDIDYNIISNQQTGTYFKVRCNINANYLSLPNGDKVFVGKGNTFTARFYLVDRTLWQLLFDRADEIFNPNLSNKKS</sequence>
<dbReference type="InterPro" id="IPR058982">
    <property type="entry name" value="Beta-barrel_AprE"/>
</dbReference>
<dbReference type="PANTHER" id="PTHR30386">
    <property type="entry name" value="MEMBRANE FUSION SUBUNIT OF EMRAB-TOLC MULTIDRUG EFFLUX PUMP"/>
    <property type="match status" value="1"/>
</dbReference>
<keyword evidence="1" id="KW-0812">Transmembrane</keyword>
<dbReference type="Gene3D" id="2.40.30.170">
    <property type="match status" value="1"/>
</dbReference>
<keyword evidence="4" id="KW-1185">Reference proteome</keyword>
<name>A0A8T4HAK3_9SPHI</name>
<evidence type="ECO:0000313" key="3">
    <source>
        <dbReference type="EMBL" id="MBP3943804.1"/>
    </source>
</evidence>
<organism evidence="3 4">
    <name type="scientific">Rhinopithecimicrobium faecis</name>
    <dbReference type="NCBI Taxonomy" id="2820698"/>
    <lineage>
        <taxon>Bacteria</taxon>
        <taxon>Pseudomonadati</taxon>
        <taxon>Bacteroidota</taxon>
        <taxon>Sphingobacteriia</taxon>
        <taxon>Sphingobacteriales</taxon>
        <taxon>Sphingobacteriaceae</taxon>
        <taxon>Rhinopithecimicrobium</taxon>
    </lineage>
</organism>
<keyword evidence="1" id="KW-0472">Membrane</keyword>
<feature type="domain" description="AprE-like beta-barrel" evidence="2">
    <location>
        <begin position="249"/>
        <end position="319"/>
    </location>
</feature>
<gene>
    <name evidence="3" type="ORF">J5U18_09535</name>
</gene>
<keyword evidence="1" id="KW-1133">Transmembrane helix</keyword>
<dbReference type="AlphaFoldDB" id="A0A8T4HAK3"/>
<accession>A0A8T4HAK3</accession>
<evidence type="ECO:0000313" key="4">
    <source>
        <dbReference type="Proteomes" id="UP000679691"/>
    </source>
</evidence>
<feature type="transmembrane region" description="Helical" evidence="1">
    <location>
        <begin position="6"/>
        <end position="25"/>
    </location>
</feature>